<feature type="domain" description="Peptidase S9 prolyl oligopeptidase catalytic" evidence="2">
    <location>
        <begin position="493"/>
        <end position="638"/>
    </location>
</feature>
<organism evidence="3 4">
    <name type="scientific">Dissophora globulifera</name>
    <dbReference type="NCBI Taxonomy" id="979702"/>
    <lineage>
        <taxon>Eukaryota</taxon>
        <taxon>Fungi</taxon>
        <taxon>Fungi incertae sedis</taxon>
        <taxon>Mucoromycota</taxon>
        <taxon>Mortierellomycotina</taxon>
        <taxon>Mortierellomycetes</taxon>
        <taxon>Mortierellales</taxon>
        <taxon>Mortierellaceae</taxon>
        <taxon>Dissophora</taxon>
    </lineage>
</organism>
<evidence type="ECO:0000313" key="3">
    <source>
        <dbReference type="EMBL" id="KAG0312763.1"/>
    </source>
</evidence>
<keyword evidence="1" id="KW-0732">Signal</keyword>
<keyword evidence="4" id="KW-1185">Reference proteome</keyword>
<reference evidence="3" key="1">
    <citation type="journal article" date="2020" name="Fungal Divers.">
        <title>Resolving the Mortierellaceae phylogeny through synthesis of multi-gene phylogenetics and phylogenomics.</title>
        <authorList>
            <person name="Vandepol N."/>
            <person name="Liber J."/>
            <person name="Desiro A."/>
            <person name="Na H."/>
            <person name="Kennedy M."/>
            <person name="Barry K."/>
            <person name="Grigoriev I.V."/>
            <person name="Miller A.N."/>
            <person name="O'Donnell K."/>
            <person name="Stajich J.E."/>
            <person name="Bonito G."/>
        </authorList>
    </citation>
    <scope>NUCLEOTIDE SEQUENCE</scope>
    <source>
        <strain evidence="3">REB-010B</strain>
    </source>
</reference>
<dbReference type="Gene3D" id="3.40.50.1820">
    <property type="entry name" value="alpha/beta hydrolase"/>
    <property type="match status" value="1"/>
</dbReference>
<evidence type="ECO:0000313" key="4">
    <source>
        <dbReference type="Proteomes" id="UP000738325"/>
    </source>
</evidence>
<comment type="caution">
    <text evidence="3">The sequence shown here is derived from an EMBL/GenBank/DDBJ whole genome shotgun (WGS) entry which is preliminary data.</text>
</comment>
<dbReference type="OrthoDB" id="449091at2759"/>
<feature type="signal peptide" evidence="1">
    <location>
        <begin position="1"/>
        <end position="24"/>
    </location>
</feature>
<dbReference type="PANTHER" id="PTHR42972:SF9">
    <property type="entry name" value="PEPTIDASE S9 PROLYL OLIGOPEPTIDASE CATALYTIC DOMAIN-CONTAINING PROTEIN"/>
    <property type="match status" value="1"/>
</dbReference>
<feature type="chain" id="PRO_5040141674" description="Peptidase S9 prolyl oligopeptidase catalytic domain-containing protein" evidence="1">
    <location>
        <begin position="25"/>
        <end position="1004"/>
    </location>
</feature>
<dbReference type="AlphaFoldDB" id="A0A9P6R9Q7"/>
<gene>
    <name evidence="3" type="ORF">BGZ99_009275</name>
</gene>
<evidence type="ECO:0000256" key="1">
    <source>
        <dbReference type="SAM" id="SignalP"/>
    </source>
</evidence>
<dbReference type="GO" id="GO:0006508">
    <property type="term" value="P:proteolysis"/>
    <property type="evidence" value="ECO:0007669"/>
    <property type="project" value="InterPro"/>
</dbReference>
<dbReference type="Pfam" id="PF00326">
    <property type="entry name" value="Peptidase_S9"/>
    <property type="match status" value="1"/>
</dbReference>
<dbReference type="SUPFAM" id="SSF53474">
    <property type="entry name" value="alpha/beta-Hydrolases"/>
    <property type="match status" value="1"/>
</dbReference>
<dbReference type="Proteomes" id="UP000738325">
    <property type="component" value="Unassembled WGS sequence"/>
</dbReference>
<dbReference type="InterPro" id="IPR029058">
    <property type="entry name" value="AB_hydrolase_fold"/>
</dbReference>
<dbReference type="EMBL" id="JAAAIP010000777">
    <property type="protein sequence ID" value="KAG0312763.1"/>
    <property type="molecule type" value="Genomic_DNA"/>
</dbReference>
<dbReference type="GO" id="GO:0008236">
    <property type="term" value="F:serine-type peptidase activity"/>
    <property type="evidence" value="ECO:0007669"/>
    <property type="project" value="InterPro"/>
</dbReference>
<evidence type="ECO:0000259" key="2">
    <source>
        <dbReference type="Pfam" id="PF00326"/>
    </source>
</evidence>
<protein>
    <recommendedName>
        <fullName evidence="2">Peptidase S9 prolyl oligopeptidase catalytic domain-containing protein</fullName>
    </recommendedName>
</protein>
<accession>A0A9P6R9Q7</accession>
<name>A0A9P6R9Q7_9FUNG</name>
<proteinExistence type="predicted"/>
<dbReference type="PANTHER" id="PTHR42972">
    <property type="entry name" value="TOL-PAL SYSTEM PROTEIN TOLB"/>
    <property type="match status" value="1"/>
</dbReference>
<sequence>MKIHSAVAWTALIDAMAIMGQCWSMPSHDQVVFRQEFAHVKEISSMVPPLSTHADNDDSTVKVHPTWQVLGPFPTGMREQDFGADPLEAFGGFRSLPYDKDAKFPSELAKDGVVQWHTTEMDEQGWVHVLYPDIDWKFNQQFLGWAFNQFQAWARTSFTVPESCGGDDGLCSVTLQCTNVGDFYVDNDRLSGDWYGYGLTRHTLRLQPGSQHTISVRVVHEVRIFGGITYPPPSQFMCEFVVVPRSLAASDRHVTMVQVVKEGSGSYVLMDAVDDILAGQYISVALRNAGPERVVVKSVAIARGSQQFKAALKDMNRPISLFPSTHRPIAILLERIGDSIDTLEFSLEFELETTSSDANVAENRRALLETDLISIDRRTWGEPYKYTFLDVDGTVHYAAAIPPSDPSSQPADSAPVLVALHGAGVEVAQSPFWLSEYQQRERTWIVLPTGRTPWGYDWHGASIKNVFSAIQSLAESLPGVPEISRSVPGMVPDPERLFMAGHSNGGQGAWYMVTHFPDLAIAATPVAGYVNIKQYVPFLGWLSNSYTDAHLRGILESSIAEFDNDVHIPNTVGVSILARTGSIDDNVPPFSSRKMVRLGQENAHNLSAISLSEVPERGHWYSGIMHDEVMQAFLKQHLHDNTVQTSISGQDGSKTVAVHPPFPSAFEITVINPAGMGSKGGIQIEQLRIPYRKGTIKVRITEDSPEHDVGDNASKTVTWTLQTTNIRRLRFLDSPSLQARRGRISKLIIDGVHFSLGEHSYPEVSEVNLTSGTFVQLSGLSSTKNRWTFNTLTDWVATERHRETYGPAIQLLEKRVVIVVGTQFDSESAAVADRIIKIVAHDIYLYGRGDVEVFTDEEYLVHLERSQEEVEQDRTNIVLVGDSYQNSVTRHVLAQTDQEVIIDSQKGVVSIQAKSVIETASEFQEPGTGVLMIRPWGTSNLAMVIAGLDAQGLETAARLFPKRTGLLVPDWVITGPEMSWKGAGGILAAGYWGNHWEYQPLMSV</sequence>
<dbReference type="InterPro" id="IPR001375">
    <property type="entry name" value="Peptidase_S9_cat"/>
</dbReference>